<feature type="transmembrane region" description="Helical" evidence="13">
    <location>
        <begin position="237"/>
        <end position="255"/>
    </location>
</feature>
<dbReference type="PRINTS" id="PR00237">
    <property type="entry name" value="GPCRRHODOPSN"/>
</dbReference>
<dbReference type="SUPFAM" id="SSF81321">
    <property type="entry name" value="Family A G protein-coupled receptor-like"/>
    <property type="match status" value="1"/>
</dbReference>
<dbReference type="AlphaFoldDB" id="A0A8T2K5F3"/>
<dbReference type="InterPro" id="IPR000276">
    <property type="entry name" value="GPCR_Rhodpsn"/>
</dbReference>
<feature type="transmembrane region" description="Helical" evidence="13">
    <location>
        <begin position="275"/>
        <end position="293"/>
    </location>
</feature>
<dbReference type="Proteomes" id="UP000812440">
    <property type="component" value="Chromosome 8_10"/>
</dbReference>
<dbReference type="CDD" id="cd13954">
    <property type="entry name" value="7tmA_OR"/>
    <property type="match status" value="1"/>
</dbReference>
<evidence type="ECO:0000256" key="9">
    <source>
        <dbReference type="ARBA" id="ARBA00023170"/>
    </source>
</evidence>
<keyword evidence="4 12" id="KW-0812">Transmembrane</keyword>
<keyword evidence="6 13" id="KW-1133">Transmembrane helix</keyword>
<keyword evidence="3 13" id="KW-0716">Sensory transduction</keyword>
<reference evidence="15" key="1">
    <citation type="thesis" date="2020" institute="ProQuest LLC" country="789 East Eisenhower Parkway, Ann Arbor, MI, USA">
        <title>Comparative Genomics and Chromosome Evolution.</title>
        <authorList>
            <person name="Mudd A.B."/>
        </authorList>
    </citation>
    <scope>NUCLEOTIDE SEQUENCE</scope>
    <source>
        <strain evidence="15">Female2</strain>
        <tissue evidence="15">Blood</tissue>
    </source>
</reference>
<dbReference type="PROSITE" id="PS50262">
    <property type="entry name" value="G_PROTEIN_RECEP_F1_2"/>
    <property type="match status" value="1"/>
</dbReference>
<evidence type="ECO:0000256" key="11">
    <source>
        <dbReference type="ARBA" id="ARBA00023224"/>
    </source>
</evidence>
<organism evidence="15 16">
    <name type="scientific">Hymenochirus boettgeri</name>
    <name type="common">Congo dwarf clawed frog</name>
    <dbReference type="NCBI Taxonomy" id="247094"/>
    <lineage>
        <taxon>Eukaryota</taxon>
        <taxon>Metazoa</taxon>
        <taxon>Chordata</taxon>
        <taxon>Craniata</taxon>
        <taxon>Vertebrata</taxon>
        <taxon>Euteleostomi</taxon>
        <taxon>Amphibia</taxon>
        <taxon>Batrachia</taxon>
        <taxon>Anura</taxon>
        <taxon>Pipoidea</taxon>
        <taxon>Pipidae</taxon>
        <taxon>Pipinae</taxon>
        <taxon>Hymenochirus</taxon>
    </lineage>
</organism>
<keyword evidence="7 12" id="KW-0297">G-protein coupled receptor</keyword>
<dbReference type="Pfam" id="PF13853">
    <property type="entry name" value="7tm_4"/>
    <property type="match status" value="1"/>
</dbReference>
<keyword evidence="2 13" id="KW-1003">Cell membrane</keyword>
<name>A0A8T2K5F3_9PIPI</name>
<keyword evidence="8 13" id="KW-0472">Membrane</keyword>
<evidence type="ECO:0000256" key="10">
    <source>
        <dbReference type="ARBA" id="ARBA00023180"/>
    </source>
</evidence>
<feature type="domain" description="G-protein coupled receptors family 1 profile" evidence="14">
    <location>
        <begin position="41"/>
        <end position="290"/>
    </location>
</feature>
<keyword evidence="9 12" id="KW-0675">Receptor</keyword>
<keyword evidence="10" id="KW-0325">Glycoprotein</keyword>
<dbReference type="GO" id="GO:0004930">
    <property type="term" value="F:G protein-coupled receptor activity"/>
    <property type="evidence" value="ECO:0007669"/>
    <property type="project" value="UniProtKB-KW"/>
</dbReference>
<feature type="transmembrane region" description="Helical" evidence="13">
    <location>
        <begin position="27"/>
        <end position="52"/>
    </location>
</feature>
<evidence type="ECO:0000259" key="14">
    <source>
        <dbReference type="PROSITE" id="PS50262"/>
    </source>
</evidence>
<evidence type="ECO:0000256" key="7">
    <source>
        <dbReference type="ARBA" id="ARBA00023040"/>
    </source>
</evidence>
<dbReference type="FunFam" id="1.20.1070.10:FF:000010">
    <property type="entry name" value="Olfactory receptor"/>
    <property type="match status" value="1"/>
</dbReference>
<dbReference type="GO" id="GO:0005886">
    <property type="term" value="C:plasma membrane"/>
    <property type="evidence" value="ECO:0007669"/>
    <property type="project" value="UniProtKB-SubCell"/>
</dbReference>
<comment type="subcellular location">
    <subcellularLocation>
        <location evidence="1 13">Cell membrane</location>
        <topology evidence="1 13">Multi-pass membrane protein</topology>
    </subcellularLocation>
</comment>
<dbReference type="InterPro" id="IPR000725">
    <property type="entry name" value="Olfact_rcpt"/>
</dbReference>
<feature type="transmembrane region" description="Helical" evidence="13">
    <location>
        <begin position="101"/>
        <end position="120"/>
    </location>
</feature>
<comment type="caution">
    <text evidence="15">The sequence shown here is derived from an EMBL/GenBank/DDBJ whole genome shotgun (WGS) entry which is preliminary data.</text>
</comment>
<evidence type="ECO:0000256" key="1">
    <source>
        <dbReference type="ARBA" id="ARBA00004651"/>
    </source>
</evidence>
<dbReference type="PROSITE" id="PS00237">
    <property type="entry name" value="G_PROTEIN_RECEP_F1_1"/>
    <property type="match status" value="1"/>
</dbReference>
<dbReference type="GO" id="GO:0004984">
    <property type="term" value="F:olfactory receptor activity"/>
    <property type="evidence" value="ECO:0007669"/>
    <property type="project" value="InterPro"/>
</dbReference>
<evidence type="ECO:0000256" key="13">
    <source>
        <dbReference type="RuleBase" id="RU363047"/>
    </source>
</evidence>
<keyword evidence="5 13" id="KW-0552">Olfaction</keyword>
<feature type="transmembrane region" description="Helical" evidence="13">
    <location>
        <begin position="200"/>
        <end position="225"/>
    </location>
</feature>
<dbReference type="OrthoDB" id="5967130at2759"/>
<proteinExistence type="inferred from homology"/>
<evidence type="ECO:0000256" key="3">
    <source>
        <dbReference type="ARBA" id="ARBA00022606"/>
    </source>
</evidence>
<keyword evidence="11 12" id="KW-0807">Transducer</keyword>
<evidence type="ECO:0000256" key="6">
    <source>
        <dbReference type="ARBA" id="ARBA00022989"/>
    </source>
</evidence>
<comment type="similarity">
    <text evidence="12">Belongs to the G-protein coupled receptor 1 family.</text>
</comment>
<gene>
    <name evidence="15" type="ORF">GDO86_016436</name>
</gene>
<evidence type="ECO:0000313" key="15">
    <source>
        <dbReference type="EMBL" id="KAG8449776.1"/>
    </source>
</evidence>
<dbReference type="InterPro" id="IPR017452">
    <property type="entry name" value="GPCR_Rhodpsn_7TM"/>
</dbReference>
<dbReference type="PANTHER" id="PTHR26452">
    <property type="entry name" value="OLFACTORY RECEPTOR"/>
    <property type="match status" value="1"/>
</dbReference>
<dbReference type="PRINTS" id="PR00245">
    <property type="entry name" value="OLFACTORYR"/>
</dbReference>
<dbReference type="Gene3D" id="1.20.1070.10">
    <property type="entry name" value="Rhodopsin 7-helix transmembrane proteins"/>
    <property type="match status" value="1"/>
</dbReference>
<evidence type="ECO:0000256" key="5">
    <source>
        <dbReference type="ARBA" id="ARBA00022725"/>
    </source>
</evidence>
<dbReference type="InterPro" id="IPR050516">
    <property type="entry name" value="Olfactory_GPCR"/>
</dbReference>
<dbReference type="EMBL" id="JAACNH010000003">
    <property type="protein sequence ID" value="KAG8449776.1"/>
    <property type="molecule type" value="Genomic_DNA"/>
</dbReference>
<accession>A0A8T2K5F3</accession>
<evidence type="ECO:0000313" key="16">
    <source>
        <dbReference type="Proteomes" id="UP000812440"/>
    </source>
</evidence>
<evidence type="ECO:0000256" key="8">
    <source>
        <dbReference type="ARBA" id="ARBA00023136"/>
    </source>
</evidence>
<evidence type="ECO:0000256" key="2">
    <source>
        <dbReference type="ARBA" id="ARBA00022475"/>
    </source>
</evidence>
<evidence type="ECO:0000256" key="4">
    <source>
        <dbReference type="ARBA" id="ARBA00022692"/>
    </source>
</evidence>
<protein>
    <recommendedName>
        <fullName evidence="13">Olfactory receptor</fullName>
    </recommendedName>
</protein>
<evidence type="ECO:0000256" key="12">
    <source>
        <dbReference type="RuleBase" id="RU000688"/>
    </source>
</evidence>
<keyword evidence="16" id="KW-1185">Reference proteome</keyword>
<feature type="transmembrane region" description="Helical" evidence="13">
    <location>
        <begin position="141"/>
        <end position="158"/>
    </location>
</feature>
<sequence>MDTLNQTKTSEFLVLGITDIPLLQAPLFIGFLFIYLLTVLANLLIIIVVCLSPSLHNPMYFFLCNLSLLDISYSSVTQPQLLSTLVKGPVSISFPGCITQLYVFVSLACTEFVSLTAMSYDRYVAICKPLHYAVLMDRRRCSLLATICWLVGFLDPLAHTVVITNMAFCKPHIINHFFCDLSVLLSLSCVDKTFIEIMTYLVGSVIPLPAFILTLISYIFIISAILKIRSAEGRQKAFSTCASHLTVVILFYGTVLVMHMRPSSQFLLTRNKPLSVLYTAIIPMLNPLIYTLRNKDFKNALKRTPCLNN</sequence>